<name>A0A6G1H599_9PEZI</name>
<evidence type="ECO:0000313" key="9">
    <source>
        <dbReference type="EMBL" id="KAF1988227.1"/>
    </source>
</evidence>
<feature type="transmembrane region" description="Helical" evidence="8">
    <location>
        <begin position="254"/>
        <end position="276"/>
    </location>
</feature>
<feature type="transmembrane region" description="Helical" evidence="8">
    <location>
        <begin position="49"/>
        <end position="68"/>
    </location>
</feature>
<dbReference type="Proteomes" id="UP000800041">
    <property type="component" value="Unassembled WGS sequence"/>
</dbReference>
<feature type="transmembrane region" description="Helical" evidence="8">
    <location>
        <begin position="333"/>
        <end position="354"/>
    </location>
</feature>
<feature type="transmembrane region" description="Helical" evidence="8">
    <location>
        <begin position="360"/>
        <end position="382"/>
    </location>
</feature>
<comment type="subcellular location">
    <subcellularLocation>
        <location evidence="1">Cell membrane</location>
        <topology evidence="1">Multi-pass membrane protein</topology>
    </subcellularLocation>
</comment>
<keyword evidence="5 8" id="KW-0812">Transmembrane</keyword>
<reference evidence="9" key="1">
    <citation type="journal article" date="2020" name="Stud. Mycol.">
        <title>101 Dothideomycetes genomes: a test case for predicting lifestyles and emergence of pathogens.</title>
        <authorList>
            <person name="Haridas S."/>
            <person name="Albert R."/>
            <person name="Binder M."/>
            <person name="Bloem J."/>
            <person name="Labutti K."/>
            <person name="Salamov A."/>
            <person name="Andreopoulos B."/>
            <person name="Baker S."/>
            <person name="Barry K."/>
            <person name="Bills G."/>
            <person name="Bluhm B."/>
            <person name="Cannon C."/>
            <person name="Castanera R."/>
            <person name="Culley D."/>
            <person name="Daum C."/>
            <person name="Ezra D."/>
            <person name="Gonzalez J."/>
            <person name="Henrissat B."/>
            <person name="Kuo A."/>
            <person name="Liang C."/>
            <person name="Lipzen A."/>
            <person name="Lutzoni F."/>
            <person name="Magnuson J."/>
            <person name="Mondo S."/>
            <person name="Nolan M."/>
            <person name="Ohm R."/>
            <person name="Pangilinan J."/>
            <person name="Park H.-J."/>
            <person name="Ramirez L."/>
            <person name="Alfaro M."/>
            <person name="Sun H."/>
            <person name="Tritt A."/>
            <person name="Yoshinaga Y."/>
            <person name="Zwiers L.-H."/>
            <person name="Turgeon B."/>
            <person name="Goodwin S."/>
            <person name="Spatafora J."/>
            <person name="Crous P."/>
            <person name="Grigoriev I."/>
        </authorList>
    </citation>
    <scope>NUCLEOTIDE SEQUENCE</scope>
    <source>
        <strain evidence="9">CBS 113979</strain>
    </source>
</reference>
<dbReference type="EMBL" id="ML977149">
    <property type="protein sequence ID" value="KAF1988227.1"/>
    <property type="molecule type" value="Genomic_DNA"/>
</dbReference>
<keyword evidence="6 8" id="KW-1133">Transmembrane helix</keyword>
<feature type="transmembrane region" description="Helical" evidence="8">
    <location>
        <begin position="296"/>
        <end position="321"/>
    </location>
</feature>
<evidence type="ECO:0000256" key="7">
    <source>
        <dbReference type="ARBA" id="ARBA00023136"/>
    </source>
</evidence>
<evidence type="ECO:0000256" key="6">
    <source>
        <dbReference type="ARBA" id="ARBA00022989"/>
    </source>
</evidence>
<proteinExistence type="inferred from homology"/>
<keyword evidence="3" id="KW-0813">Transport</keyword>
<evidence type="ECO:0000256" key="5">
    <source>
        <dbReference type="ARBA" id="ARBA00022692"/>
    </source>
</evidence>
<feature type="transmembrane region" description="Helical" evidence="8">
    <location>
        <begin position="215"/>
        <end position="242"/>
    </location>
</feature>
<accession>A0A6G1H599</accession>
<feature type="transmembrane region" description="Helical" evidence="8">
    <location>
        <begin position="74"/>
        <end position="98"/>
    </location>
</feature>
<dbReference type="Pfam" id="PF03595">
    <property type="entry name" value="SLAC1"/>
    <property type="match status" value="1"/>
</dbReference>
<evidence type="ECO:0000256" key="8">
    <source>
        <dbReference type="SAM" id="Phobius"/>
    </source>
</evidence>
<feature type="transmembrane region" description="Helical" evidence="8">
    <location>
        <begin position="188"/>
        <end position="209"/>
    </location>
</feature>
<dbReference type="PANTHER" id="PTHR31686:SF1">
    <property type="entry name" value="SULFITE EFFLUX PUMP SSU1"/>
    <property type="match status" value="1"/>
</dbReference>
<dbReference type="GO" id="GO:0000319">
    <property type="term" value="F:sulfite transmembrane transporter activity"/>
    <property type="evidence" value="ECO:0007669"/>
    <property type="project" value="TreeGrafter"/>
</dbReference>
<dbReference type="InterPro" id="IPR004695">
    <property type="entry name" value="SLAC1/Mae1/Ssu1/TehA"/>
</dbReference>
<evidence type="ECO:0000313" key="10">
    <source>
        <dbReference type="Proteomes" id="UP000800041"/>
    </source>
</evidence>
<feature type="transmembrane region" description="Helical" evidence="8">
    <location>
        <begin position="155"/>
        <end position="176"/>
    </location>
</feature>
<evidence type="ECO:0008006" key="11">
    <source>
        <dbReference type="Google" id="ProtNLM"/>
    </source>
</evidence>
<protein>
    <recommendedName>
        <fullName evidence="11">C4-dicarboxylate transporter/malic acid transport protein</fullName>
    </recommendedName>
</protein>
<sequence>MEDPTDFAEKDEPISGRFRATGQGVRHLPPKYHQENLSTWKLRIRNFTASWYTVNMGTGVVSSVLINIPFKARWLYYLSIIVFCLNVLLFGVITLTNIARYVMVPRVWSLMMGNKTQALFIGTFPIALSTIINMLLAVCVPAWGPWTVTFTWTLWWINVALCLFTTFYVPFVIFLASHNDLSQMTAAWCLPFLSPMTCSVAGAAMAAALPDPDHGLWTLIVSYLLYGISAPVGLMFTGIYLYRTLLYDLPPRELVVTVFLPVGLTSQASIALLQLGAAARTILPQTGSISENAGEIIYVGGFFFGIVFWGFALLWLVFAAATIINCKRFPFNMGWWGFTFPLGLFANGAVIIGTELPSKFFKVVGTIVTVVAILLWMVVFSLTAIRAVDGKMFVAPCLTDVVKDMETTDDSESTLRHVE</sequence>
<dbReference type="AlphaFoldDB" id="A0A6G1H599"/>
<evidence type="ECO:0000256" key="1">
    <source>
        <dbReference type="ARBA" id="ARBA00004651"/>
    </source>
</evidence>
<dbReference type="InterPro" id="IPR051629">
    <property type="entry name" value="Sulfite_efflux_TDT"/>
</dbReference>
<evidence type="ECO:0000256" key="2">
    <source>
        <dbReference type="ARBA" id="ARBA00008566"/>
    </source>
</evidence>
<keyword evidence="4" id="KW-1003">Cell membrane</keyword>
<dbReference type="GO" id="GO:0005886">
    <property type="term" value="C:plasma membrane"/>
    <property type="evidence" value="ECO:0007669"/>
    <property type="project" value="UniProtKB-SubCell"/>
</dbReference>
<comment type="similarity">
    <text evidence="2">Belongs to the tellurite-resistance/dicarboxylate transporter (TDT) family.</text>
</comment>
<dbReference type="CDD" id="cd09318">
    <property type="entry name" value="TDT_SSU1"/>
    <property type="match status" value="1"/>
</dbReference>
<dbReference type="InterPro" id="IPR038665">
    <property type="entry name" value="Voltage-dep_anion_channel_sf"/>
</dbReference>
<keyword evidence="7 8" id="KW-0472">Membrane</keyword>
<dbReference type="OrthoDB" id="1099at2759"/>
<evidence type="ECO:0000256" key="4">
    <source>
        <dbReference type="ARBA" id="ARBA00022475"/>
    </source>
</evidence>
<organism evidence="9 10">
    <name type="scientific">Aulographum hederae CBS 113979</name>
    <dbReference type="NCBI Taxonomy" id="1176131"/>
    <lineage>
        <taxon>Eukaryota</taxon>
        <taxon>Fungi</taxon>
        <taxon>Dikarya</taxon>
        <taxon>Ascomycota</taxon>
        <taxon>Pezizomycotina</taxon>
        <taxon>Dothideomycetes</taxon>
        <taxon>Pleosporomycetidae</taxon>
        <taxon>Aulographales</taxon>
        <taxon>Aulographaceae</taxon>
    </lineage>
</organism>
<keyword evidence="10" id="KW-1185">Reference proteome</keyword>
<feature type="transmembrane region" description="Helical" evidence="8">
    <location>
        <begin position="119"/>
        <end position="143"/>
    </location>
</feature>
<gene>
    <name evidence="9" type="ORF">K402DRAFT_31260</name>
</gene>
<dbReference type="Gene3D" id="1.50.10.150">
    <property type="entry name" value="Voltage-dependent anion channel"/>
    <property type="match status" value="1"/>
</dbReference>
<evidence type="ECO:0000256" key="3">
    <source>
        <dbReference type="ARBA" id="ARBA00022448"/>
    </source>
</evidence>
<dbReference type="PANTHER" id="PTHR31686">
    <property type="match status" value="1"/>
</dbReference>